<protein>
    <recommendedName>
        <fullName evidence="2">Non-reducing end beta-L-arabinofuranosidase-like GH127 catalytic domain-containing protein</fullName>
    </recommendedName>
</protein>
<comment type="caution">
    <text evidence="3">The sequence shown here is derived from an EMBL/GenBank/DDBJ whole genome shotgun (WGS) entry which is preliminary data.</text>
</comment>
<sequence length="737" mass="79687">MSPASASSASASSALREIPISSVRLDPSGLLGRAQRARLDYLRTLDVDRLLVMFRRSAGLPDRGAEPMTGWDSPDCLLRGHTTGHALSALALCHAATGDDAVLGTLDALIDGLVEVRDAFAKRPGIHPGFLSAYDESQFDDLERFVPYPTIWAPYYTLHKLIAGLLDAYDLTGSEPALDLARGLGLWTARRLGRLPASQLQRMWGMYIAGEFGGLNESLALLADRLKSRRDDTDDDTDDDADEKAAAGMDATDETDATDANRLTDAARLFDNDRLMAPLLHGVDALDGMHANQHIPQVIGWVRLYERTGENRYLTAAKRFWREMTADHMYAFGGFGRGEMLHAPGVIAGELGEETAESCATYNMVKLAHRLRLHEGARDDARDDARGRVGMGLADYVELATRNHLLASVSPRPDGGSTYFLPTTPGGVKSFDLDGNTCCHGTGMETPFRFAEGMALVDMNRSALHLTQYLPGSIADPSTGIRLRIKVRDDNPGHVAIDLDRMPYDVLCLRVPWWATGRAADRPIVMMNDVTLRVGYGEAGSDGAGYDNADHGGVDQNGADYDGVDRELILDHHALAQAGLTSWAGAHIDLMFRPRLAVTATPDDPSVVSVSWGPYVLAALHGPGPYGGDRDGSSGRNDADQDNTDQDGIAQGGDSQGGDGQEADAEPASTNTNAHMRVPPVDVADLMPIDIDPDDPAASLSRLGHDLEWVHRPSGIRFRPIGLIDVGQPYHLYLRLG</sequence>
<feature type="compositionally biased region" description="Basic and acidic residues" evidence="1">
    <location>
        <begin position="628"/>
        <end position="639"/>
    </location>
</feature>
<feature type="region of interest" description="Disordered" evidence="1">
    <location>
        <begin position="623"/>
        <end position="679"/>
    </location>
</feature>
<dbReference type="PANTHER" id="PTHR31151">
    <property type="entry name" value="PROLINE-TRNA LIGASE (DUF1680)"/>
    <property type="match status" value="1"/>
</dbReference>
<evidence type="ECO:0000313" key="4">
    <source>
        <dbReference type="Proteomes" id="UP000231451"/>
    </source>
</evidence>
<gene>
    <name evidence="3" type="ORF">CSQ87_08930</name>
</gene>
<keyword evidence="4" id="KW-1185">Reference proteome</keyword>
<dbReference type="RefSeq" id="WP_100513535.1">
    <property type="nucleotide sequence ID" value="NZ_PEBK01000009.1"/>
</dbReference>
<feature type="domain" description="Non-reducing end beta-L-arabinofuranosidase-like GH127 catalytic" evidence="2">
    <location>
        <begin position="22"/>
        <end position="451"/>
    </location>
</feature>
<evidence type="ECO:0000313" key="3">
    <source>
        <dbReference type="EMBL" id="PJM74654.1"/>
    </source>
</evidence>
<name>A0A2M9HCW7_9BIFI</name>
<feature type="region of interest" description="Disordered" evidence="1">
    <location>
        <begin position="230"/>
        <end position="258"/>
    </location>
</feature>
<dbReference type="PANTHER" id="PTHR31151:SF0">
    <property type="entry name" value="PROLINE-TRNA LIGASE (DUF1680)"/>
    <property type="match status" value="1"/>
</dbReference>
<dbReference type="InterPro" id="IPR012878">
    <property type="entry name" value="Beta-AFase-like_GH127_cat"/>
</dbReference>
<reference evidence="3 4" key="1">
    <citation type="submission" date="2017-10" db="EMBL/GenBank/DDBJ databases">
        <title>Draft genome sequences of strains TRE 1, TRE 9, TRE H and TRI 7, isolated from tamarins, belonging to four potential novel Bifidobacterium species.</title>
        <authorList>
            <person name="Mattarelli P."/>
            <person name="Modesto M."/>
            <person name="Puglisi E."/>
            <person name="Morelli L."/>
            <person name="Spezio C."/>
            <person name="Bonetti A."/>
            <person name="Sandri C."/>
        </authorList>
    </citation>
    <scope>NUCLEOTIDE SEQUENCE [LARGE SCALE GENOMIC DNA]</scope>
    <source>
        <strain evidence="4">TRI7</strain>
    </source>
</reference>
<dbReference type="AlphaFoldDB" id="A0A2M9HCW7"/>
<evidence type="ECO:0000259" key="2">
    <source>
        <dbReference type="Pfam" id="PF07944"/>
    </source>
</evidence>
<dbReference type="SUPFAM" id="SSF48208">
    <property type="entry name" value="Six-hairpin glycosidases"/>
    <property type="match status" value="1"/>
</dbReference>
<dbReference type="InterPro" id="IPR008928">
    <property type="entry name" value="6-hairpin_glycosidase_sf"/>
</dbReference>
<dbReference type="GO" id="GO:0005975">
    <property type="term" value="P:carbohydrate metabolic process"/>
    <property type="evidence" value="ECO:0007669"/>
    <property type="project" value="InterPro"/>
</dbReference>
<dbReference type="Pfam" id="PF07944">
    <property type="entry name" value="Beta-AFase-like_GH127_cat"/>
    <property type="match status" value="1"/>
</dbReference>
<dbReference type="EMBL" id="PEBK01000009">
    <property type="protein sequence ID" value="PJM74654.1"/>
    <property type="molecule type" value="Genomic_DNA"/>
</dbReference>
<accession>A0A2M9HCW7</accession>
<dbReference type="OrthoDB" id="9757939at2"/>
<feature type="compositionally biased region" description="Acidic residues" evidence="1">
    <location>
        <begin position="233"/>
        <end position="242"/>
    </location>
</feature>
<organism evidence="3 4">
    <name type="scientific">Bifidobacterium simiarum</name>
    <dbReference type="NCBI Taxonomy" id="2045441"/>
    <lineage>
        <taxon>Bacteria</taxon>
        <taxon>Bacillati</taxon>
        <taxon>Actinomycetota</taxon>
        <taxon>Actinomycetes</taxon>
        <taxon>Bifidobacteriales</taxon>
        <taxon>Bifidobacteriaceae</taxon>
        <taxon>Bifidobacterium</taxon>
    </lineage>
</organism>
<feature type="compositionally biased region" description="Gly residues" evidence="1">
    <location>
        <begin position="650"/>
        <end position="660"/>
    </location>
</feature>
<proteinExistence type="predicted"/>
<evidence type="ECO:0000256" key="1">
    <source>
        <dbReference type="SAM" id="MobiDB-lite"/>
    </source>
</evidence>
<dbReference type="Proteomes" id="UP000231451">
    <property type="component" value="Unassembled WGS sequence"/>
</dbReference>